<dbReference type="Proteomes" id="UP000268048">
    <property type="component" value="Chromosome"/>
</dbReference>
<gene>
    <name evidence="2" type="ORF">C4K04_2704</name>
</gene>
<accession>A0A3G7TQ65</accession>
<evidence type="ECO:0008006" key="4">
    <source>
        <dbReference type="Google" id="ProtNLM"/>
    </source>
</evidence>
<dbReference type="GO" id="GO:0016491">
    <property type="term" value="F:oxidoreductase activity"/>
    <property type="evidence" value="ECO:0007669"/>
    <property type="project" value="UniProtKB-KW"/>
</dbReference>
<keyword evidence="1" id="KW-0560">Oxidoreductase</keyword>
<sequence length="231" mass="26170">MSLHVDLKDYLETCISELNLSENLYFKMLCGGKMSKQQFLKSQIEFAPMVYFFSRPMAQVIANIPEAPPRVALVGNLWEEHGQGILENVHGQTILTLIDRLGGNASNIDLNNPSPNARIFNEALRGVSSFEDYRFSASMFAGIERTFVDISTMIFQSIVDRGWLTADQITHYGLHRELDVEHSEDFLKVVNKDWEGGTFKPLIKEGIRFGCHLFANTYVGFYNDMTRGTTA</sequence>
<dbReference type="InterPro" id="IPR016084">
    <property type="entry name" value="Haem_Oase-like_multi-hlx"/>
</dbReference>
<dbReference type="SUPFAM" id="SSF48613">
    <property type="entry name" value="Heme oxygenase-like"/>
    <property type="match status" value="1"/>
</dbReference>
<dbReference type="PANTHER" id="PTHR40279:SF3">
    <property type="entry name" value="4-AMINOBENZOATE SYNTHASE"/>
    <property type="match status" value="1"/>
</dbReference>
<evidence type="ECO:0000256" key="1">
    <source>
        <dbReference type="ARBA" id="ARBA00023002"/>
    </source>
</evidence>
<dbReference type="PANTHER" id="PTHR40279">
    <property type="entry name" value="PQQC-LIKE PROTEIN"/>
    <property type="match status" value="1"/>
</dbReference>
<dbReference type="InterPro" id="IPR039068">
    <property type="entry name" value="PqqC-like"/>
</dbReference>
<dbReference type="EMBL" id="CP027753">
    <property type="protein sequence ID" value="AZE48376.1"/>
    <property type="molecule type" value="Genomic_DNA"/>
</dbReference>
<dbReference type="Pfam" id="PF14518">
    <property type="entry name" value="Haem_oxygenas_2"/>
    <property type="match status" value="1"/>
</dbReference>
<protein>
    <recommendedName>
        <fullName evidence="4">Iron-containing redox enzyme family protein</fullName>
    </recommendedName>
</protein>
<evidence type="ECO:0000313" key="3">
    <source>
        <dbReference type="Proteomes" id="UP000268048"/>
    </source>
</evidence>
<proteinExistence type="predicted"/>
<name>A0A3G7TQ65_9PSED</name>
<dbReference type="Gene3D" id="1.20.910.10">
    <property type="entry name" value="Heme oxygenase-like"/>
    <property type="match status" value="1"/>
</dbReference>
<dbReference type="SMART" id="SM01236">
    <property type="entry name" value="Haem_oxygenase_2"/>
    <property type="match status" value="1"/>
</dbReference>
<dbReference type="RefSeq" id="WP_124320359.1">
    <property type="nucleotide sequence ID" value="NZ_CP027753.1"/>
</dbReference>
<dbReference type="AlphaFoldDB" id="A0A3G7TQ65"/>
<evidence type="ECO:0000313" key="2">
    <source>
        <dbReference type="EMBL" id="AZE48376.1"/>
    </source>
</evidence>
<organism evidence="2 3">
    <name type="scientific">Pseudomonas chlororaphis</name>
    <dbReference type="NCBI Taxonomy" id="587753"/>
    <lineage>
        <taxon>Bacteria</taxon>
        <taxon>Pseudomonadati</taxon>
        <taxon>Pseudomonadota</taxon>
        <taxon>Gammaproteobacteria</taxon>
        <taxon>Pseudomonadales</taxon>
        <taxon>Pseudomonadaceae</taxon>
        <taxon>Pseudomonas</taxon>
    </lineage>
</organism>
<reference evidence="2 3" key="1">
    <citation type="submission" date="2018-03" db="EMBL/GenBank/DDBJ databases">
        <title>Diversity of phytobeneficial traits revealed by whole-genome analysis of worldwide-isolated phenazine-producing Pseudomonas spp.</title>
        <authorList>
            <person name="Biessy A."/>
            <person name="Novinscak A."/>
            <person name="Blom J."/>
            <person name="Leger G."/>
            <person name="Thomashow L.S."/>
            <person name="Cazorla F.M."/>
            <person name="Josic D."/>
            <person name="Filion M."/>
        </authorList>
    </citation>
    <scope>NUCLEOTIDE SEQUENCE [LARGE SCALE GENOMIC DNA]</scope>
    <source>
        <strain evidence="2 3">B25</strain>
    </source>
</reference>